<dbReference type="PATRIC" id="fig|749927.5.peg.9625"/>
<dbReference type="EMBL" id="CP002000">
    <property type="protein sequence ID" value="ADJ50961.1"/>
    <property type="molecule type" value="Genomic_DNA"/>
</dbReference>
<keyword evidence="1" id="KW-0812">Transmembrane</keyword>
<dbReference type="RefSeq" id="WP_013230979.1">
    <property type="nucleotide sequence ID" value="NC_014318.1"/>
</dbReference>
<keyword evidence="1" id="KW-0472">Membrane</keyword>
<evidence type="ECO:0000256" key="1">
    <source>
        <dbReference type="SAM" id="Phobius"/>
    </source>
</evidence>
<evidence type="ECO:0000313" key="3">
    <source>
        <dbReference type="Proteomes" id="UP000000328"/>
    </source>
</evidence>
<dbReference type="Pfam" id="PF07332">
    <property type="entry name" value="Phage_holin_3_6"/>
    <property type="match status" value="1"/>
</dbReference>
<dbReference type="GeneID" id="92876869"/>
<organism evidence="2 3">
    <name type="scientific">Amycolatopsis mediterranei (strain U-32)</name>
    <dbReference type="NCBI Taxonomy" id="749927"/>
    <lineage>
        <taxon>Bacteria</taxon>
        <taxon>Bacillati</taxon>
        <taxon>Actinomycetota</taxon>
        <taxon>Actinomycetes</taxon>
        <taxon>Pseudonocardiales</taxon>
        <taxon>Pseudonocardiaceae</taxon>
        <taxon>Amycolatopsis</taxon>
    </lineage>
</organism>
<name>A0A0H3DJV3_AMYMU</name>
<dbReference type="InterPro" id="IPR009937">
    <property type="entry name" value="Phage_holin_3_6"/>
</dbReference>
<evidence type="ECO:0000313" key="2">
    <source>
        <dbReference type="EMBL" id="ADJ50961.1"/>
    </source>
</evidence>
<proteinExistence type="predicted"/>
<dbReference type="AlphaFoldDB" id="A0A0H3DJV3"/>
<sequence>MDEAIETDLSKAEPNPSGRAEVRVERVKVRGRLKIAFGPLSGEAEGEVDAGDAGGRIAYACAAAIIVGISVLAAFGVALTGMSLHWPAWLSALLVGLVFALMATLLLVWRRDNG</sequence>
<feature type="transmembrane region" description="Helical" evidence="1">
    <location>
        <begin position="57"/>
        <end position="82"/>
    </location>
</feature>
<protein>
    <submittedName>
        <fullName evidence="2">Uncharacterized protein</fullName>
    </submittedName>
</protein>
<dbReference type="Proteomes" id="UP000000328">
    <property type="component" value="Chromosome"/>
</dbReference>
<dbReference type="KEGG" id="amd:AMED_9273"/>
<accession>A0A0H3DJV3</accession>
<reference evidence="2 3" key="1">
    <citation type="journal article" date="2010" name="Cell Res.">
        <title>Complete genome sequence of the rifamycin SV-producing Amycolatopsis mediterranei U32 revealed its genetic characteristics in phylogeny and metabolism.</title>
        <authorList>
            <person name="Zhao W."/>
            <person name="Zhong Y."/>
            <person name="Yuan H."/>
            <person name="Wang J."/>
            <person name="Zheng H."/>
            <person name="Wang Y."/>
            <person name="Cen X."/>
            <person name="Xu F."/>
            <person name="Bai J."/>
            <person name="Han X."/>
            <person name="Lu G."/>
            <person name="Zhu Y."/>
            <person name="Shao Z."/>
            <person name="Yan H."/>
            <person name="Li C."/>
            <person name="Peng N."/>
            <person name="Zhang Z."/>
            <person name="Zhang Y."/>
            <person name="Lin W."/>
            <person name="Fan Y."/>
            <person name="Qin Z."/>
            <person name="Hu Y."/>
            <person name="Zhu B."/>
            <person name="Wang S."/>
            <person name="Ding X."/>
            <person name="Zhao G.P."/>
        </authorList>
    </citation>
    <scope>NUCLEOTIDE SEQUENCE [LARGE SCALE GENOMIC DNA]</scope>
    <source>
        <strain evidence="3">U-32</strain>
    </source>
</reference>
<dbReference type="HOGENOM" id="CLU_2115866_0_0_11"/>
<keyword evidence="1" id="KW-1133">Transmembrane helix</keyword>
<feature type="transmembrane region" description="Helical" evidence="1">
    <location>
        <begin position="88"/>
        <end position="109"/>
    </location>
</feature>
<gene>
    <name evidence="2" type="ordered locus">AMED_9273</name>
</gene>